<feature type="compositionally biased region" description="Basic and acidic residues" evidence="1">
    <location>
        <begin position="216"/>
        <end position="227"/>
    </location>
</feature>
<comment type="caution">
    <text evidence="2">The sequence shown here is derived from an EMBL/GenBank/DDBJ whole genome shotgun (WGS) entry which is preliminary data.</text>
</comment>
<feature type="region of interest" description="Disordered" evidence="1">
    <location>
        <begin position="1"/>
        <end position="20"/>
    </location>
</feature>
<keyword evidence="3" id="KW-1185">Reference proteome</keyword>
<feature type="region of interest" description="Disordered" evidence="1">
    <location>
        <begin position="135"/>
        <end position="227"/>
    </location>
</feature>
<evidence type="ECO:0000256" key="1">
    <source>
        <dbReference type="SAM" id="MobiDB-lite"/>
    </source>
</evidence>
<accession>A0AAD7BSB0</accession>
<gene>
    <name evidence="2" type="ORF">FB45DRAFT_919682</name>
</gene>
<organism evidence="2 3">
    <name type="scientific">Roridomyces roridus</name>
    <dbReference type="NCBI Taxonomy" id="1738132"/>
    <lineage>
        <taxon>Eukaryota</taxon>
        <taxon>Fungi</taxon>
        <taxon>Dikarya</taxon>
        <taxon>Basidiomycota</taxon>
        <taxon>Agaricomycotina</taxon>
        <taxon>Agaricomycetes</taxon>
        <taxon>Agaricomycetidae</taxon>
        <taxon>Agaricales</taxon>
        <taxon>Marasmiineae</taxon>
        <taxon>Mycenaceae</taxon>
        <taxon>Roridomyces</taxon>
    </lineage>
</organism>
<evidence type="ECO:0000313" key="3">
    <source>
        <dbReference type="Proteomes" id="UP001221142"/>
    </source>
</evidence>
<protein>
    <submittedName>
        <fullName evidence="2">Uncharacterized protein</fullName>
    </submittedName>
</protein>
<dbReference type="AlphaFoldDB" id="A0AAD7BSB0"/>
<feature type="compositionally biased region" description="Polar residues" evidence="1">
    <location>
        <begin position="156"/>
        <end position="165"/>
    </location>
</feature>
<name>A0AAD7BSB0_9AGAR</name>
<sequence>MTSTNNTNNTSNSGIGNKVKGGVKVAHGLGDVVIGETRGAIDSVEKRDSSMNNEIANRGRREIEEGIAMIKGKTLGSAAANAQSTGAGYGGGINPDGATHATGFAAPPGREYEQNSTNNANTYAAGNDGWGSGINGANPSAAANPAGFSAPPGQEYAQNSTTSRGAPTDLGRGPTAYSGGGTADVEYPTSGGPPPDYGTRTGMGNTHPTQLGARPAGEREFEGRTVQ</sequence>
<dbReference type="EMBL" id="JARKIF010000010">
    <property type="protein sequence ID" value="KAJ7628976.1"/>
    <property type="molecule type" value="Genomic_DNA"/>
</dbReference>
<feature type="compositionally biased region" description="Low complexity" evidence="1">
    <location>
        <begin position="135"/>
        <end position="153"/>
    </location>
</feature>
<reference evidence="2" key="1">
    <citation type="submission" date="2023-03" db="EMBL/GenBank/DDBJ databases">
        <title>Massive genome expansion in bonnet fungi (Mycena s.s.) driven by repeated elements and novel gene families across ecological guilds.</title>
        <authorList>
            <consortium name="Lawrence Berkeley National Laboratory"/>
            <person name="Harder C.B."/>
            <person name="Miyauchi S."/>
            <person name="Viragh M."/>
            <person name="Kuo A."/>
            <person name="Thoen E."/>
            <person name="Andreopoulos B."/>
            <person name="Lu D."/>
            <person name="Skrede I."/>
            <person name="Drula E."/>
            <person name="Henrissat B."/>
            <person name="Morin E."/>
            <person name="Kohler A."/>
            <person name="Barry K."/>
            <person name="LaButti K."/>
            <person name="Morin E."/>
            <person name="Salamov A."/>
            <person name="Lipzen A."/>
            <person name="Mereny Z."/>
            <person name="Hegedus B."/>
            <person name="Baldrian P."/>
            <person name="Stursova M."/>
            <person name="Weitz H."/>
            <person name="Taylor A."/>
            <person name="Grigoriev I.V."/>
            <person name="Nagy L.G."/>
            <person name="Martin F."/>
            <person name="Kauserud H."/>
        </authorList>
    </citation>
    <scope>NUCLEOTIDE SEQUENCE</scope>
    <source>
        <strain evidence="2">9284</strain>
    </source>
</reference>
<evidence type="ECO:0000313" key="2">
    <source>
        <dbReference type="EMBL" id="KAJ7628976.1"/>
    </source>
</evidence>
<proteinExistence type="predicted"/>
<dbReference type="Proteomes" id="UP001221142">
    <property type="component" value="Unassembled WGS sequence"/>
</dbReference>